<dbReference type="AlphaFoldDB" id="A0A8H3CA75"/>
<accession>A0A8H3CA75</accession>
<comment type="caution">
    <text evidence="1">The sequence shown here is derived from an EMBL/GenBank/DDBJ whole genome shotgun (WGS) entry which is preliminary data.</text>
</comment>
<evidence type="ECO:0000313" key="2">
    <source>
        <dbReference type="Proteomes" id="UP000663888"/>
    </source>
</evidence>
<protein>
    <submittedName>
        <fullName evidence="1">Uncharacterized protein</fullName>
    </submittedName>
</protein>
<reference evidence="1" key="1">
    <citation type="submission" date="2021-01" db="EMBL/GenBank/DDBJ databases">
        <authorList>
            <person name="Kaushik A."/>
        </authorList>
    </citation>
    <scope>NUCLEOTIDE SEQUENCE</scope>
    <source>
        <strain evidence="1">AG4-R118</strain>
    </source>
</reference>
<dbReference type="Proteomes" id="UP000663888">
    <property type="component" value="Unassembled WGS sequence"/>
</dbReference>
<name>A0A8H3CA75_9AGAM</name>
<organism evidence="1 2">
    <name type="scientific">Rhizoctonia solani</name>
    <dbReference type="NCBI Taxonomy" id="456999"/>
    <lineage>
        <taxon>Eukaryota</taxon>
        <taxon>Fungi</taxon>
        <taxon>Dikarya</taxon>
        <taxon>Basidiomycota</taxon>
        <taxon>Agaricomycotina</taxon>
        <taxon>Agaricomycetes</taxon>
        <taxon>Cantharellales</taxon>
        <taxon>Ceratobasidiaceae</taxon>
        <taxon>Rhizoctonia</taxon>
    </lineage>
</organism>
<sequence length="164" mass="19286">MAFWIFFGCAPSLNIQRNNDWTTNLRPHRHPRYYLGTLMHRQPDEIWVYSGFCFSLKSPLSDSRPPLKRLVHCVFERLQRTFLRLDNQHFSTTLVRVGRTPDIAGDEHMRLERELDECTNLIAPAARWPHARVHTFEMHVFLHSTGTPKIPELSESMGFGEWLV</sequence>
<proteinExistence type="predicted"/>
<gene>
    <name evidence="1" type="ORF">RDB_LOCUS119230</name>
</gene>
<dbReference type="EMBL" id="CAJMWX010001257">
    <property type="protein sequence ID" value="CAE6477850.1"/>
    <property type="molecule type" value="Genomic_DNA"/>
</dbReference>
<evidence type="ECO:0000313" key="1">
    <source>
        <dbReference type="EMBL" id="CAE6477850.1"/>
    </source>
</evidence>